<proteinExistence type="predicted"/>
<sequence>MVHGGPRTAAAMAVWPELAGALRGRGVTREKGDGGGAARGLTRGGSRRAEVAGDGQATASAQRQATAAAASWARRQGREKGEGGVDGGKAKPVTLKIGCNMFVHALYGETNEVPNVKFAGILFCVAGVSMLAFYSKKQ</sequence>
<comment type="caution">
    <text evidence="2">The sequence shown here is derived from an EMBL/GenBank/DDBJ whole genome shotgun (WGS) entry which is preliminary data.</text>
</comment>
<protein>
    <recommendedName>
        <fullName evidence="4">EamA domain-containing protein</fullName>
    </recommendedName>
</protein>
<dbReference type="Proteomes" id="UP001054889">
    <property type="component" value="Unassembled WGS sequence"/>
</dbReference>
<evidence type="ECO:0008006" key="4">
    <source>
        <dbReference type="Google" id="ProtNLM"/>
    </source>
</evidence>
<name>A0AAV5FA36_ELECO</name>
<keyword evidence="3" id="KW-1185">Reference proteome</keyword>
<gene>
    <name evidence="2" type="primary">gb21028</name>
    <name evidence="2" type="ORF">PR202_gb21028</name>
</gene>
<dbReference type="AlphaFoldDB" id="A0AAV5FA36"/>
<evidence type="ECO:0000313" key="3">
    <source>
        <dbReference type="Proteomes" id="UP001054889"/>
    </source>
</evidence>
<accession>A0AAV5FA36</accession>
<reference evidence="2" key="2">
    <citation type="submission" date="2021-12" db="EMBL/GenBank/DDBJ databases">
        <title>Resequencing data analysis of finger millet.</title>
        <authorList>
            <person name="Hatakeyama M."/>
            <person name="Aluri S."/>
            <person name="Balachadran M.T."/>
            <person name="Sivarajan S.R."/>
            <person name="Poveda L."/>
            <person name="Shimizu-Inatsugi R."/>
            <person name="Schlapbach R."/>
            <person name="Sreeman S.M."/>
            <person name="Shimizu K.K."/>
        </authorList>
    </citation>
    <scope>NUCLEOTIDE SEQUENCE</scope>
</reference>
<dbReference type="EMBL" id="BQKI01000084">
    <property type="protein sequence ID" value="GJN32514.1"/>
    <property type="molecule type" value="Genomic_DNA"/>
</dbReference>
<organism evidence="2 3">
    <name type="scientific">Eleusine coracana subsp. coracana</name>
    <dbReference type="NCBI Taxonomy" id="191504"/>
    <lineage>
        <taxon>Eukaryota</taxon>
        <taxon>Viridiplantae</taxon>
        <taxon>Streptophyta</taxon>
        <taxon>Embryophyta</taxon>
        <taxon>Tracheophyta</taxon>
        <taxon>Spermatophyta</taxon>
        <taxon>Magnoliopsida</taxon>
        <taxon>Liliopsida</taxon>
        <taxon>Poales</taxon>
        <taxon>Poaceae</taxon>
        <taxon>PACMAD clade</taxon>
        <taxon>Chloridoideae</taxon>
        <taxon>Cynodonteae</taxon>
        <taxon>Eleusininae</taxon>
        <taxon>Eleusine</taxon>
    </lineage>
</organism>
<feature type="compositionally biased region" description="Low complexity" evidence="1">
    <location>
        <begin position="55"/>
        <end position="74"/>
    </location>
</feature>
<feature type="region of interest" description="Disordered" evidence="1">
    <location>
        <begin position="25"/>
        <end position="92"/>
    </location>
</feature>
<evidence type="ECO:0000256" key="1">
    <source>
        <dbReference type="SAM" id="MobiDB-lite"/>
    </source>
</evidence>
<evidence type="ECO:0000313" key="2">
    <source>
        <dbReference type="EMBL" id="GJN32514.1"/>
    </source>
</evidence>
<reference evidence="2" key="1">
    <citation type="journal article" date="2018" name="DNA Res.">
        <title>Multiple hybrid de novo genome assembly of finger millet, an orphan allotetraploid crop.</title>
        <authorList>
            <person name="Hatakeyama M."/>
            <person name="Aluri S."/>
            <person name="Balachadran M.T."/>
            <person name="Sivarajan S.R."/>
            <person name="Patrignani A."/>
            <person name="Gruter S."/>
            <person name="Poveda L."/>
            <person name="Shimizu-Inatsugi R."/>
            <person name="Baeten J."/>
            <person name="Francoijs K.J."/>
            <person name="Nataraja K.N."/>
            <person name="Reddy Y.A.N."/>
            <person name="Phadnis S."/>
            <person name="Ravikumar R.L."/>
            <person name="Schlapbach R."/>
            <person name="Sreeman S.M."/>
            <person name="Shimizu K.K."/>
        </authorList>
    </citation>
    <scope>NUCLEOTIDE SEQUENCE</scope>
</reference>